<proteinExistence type="predicted"/>
<reference evidence="2 3" key="1">
    <citation type="submission" date="2019-06" db="EMBL/GenBank/DDBJ databases">
        <title>Vibrio cholerae phylogeny based on whole-genome sequencing reveals genetic diversity and population strucutre.</title>
        <authorList>
            <person name="Zhiqiu Y."/>
            <person name="Bin L."/>
            <person name="Lingyan J."/>
        </authorList>
    </citation>
    <scope>NUCLEOTIDE SEQUENCE [LARGE SCALE GENOMIC DNA]</scope>
    <source>
        <strain evidence="2 3">N2814</strain>
    </source>
</reference>
<accession>A0ABD7ST66</accession>
<evidence type="ECO:0000313" key="3">
    <source>
        <dbReference type="Proteomes" id="UP000323819"/>
    </source>
</evidence>
<name>A0ABD7ST66_VIBCL</name>
<feature type="compositionally biased region" description="Polar residues" evidence="1">
    <location>
        <begin position="18"/>
        <end position="32"/>
    </location>
</feature>
<evidence type="ECO:0000256" key="1">
    <source>
        <dbReference type="SAM" id="MobiDB-lite"/>
    </source>
</evidence>
<dbReference type="RefSeq" id="WP_148521474.1">
    <property type="nucleotide sequence ID" value="NZ_VSIJ01000005.1"/>
</dbReference>
<evidence type="ECO:0000313" key="2">
    <source>
        <dbReference type="EMBL" id="TXX67324.1"/>
    </source>
</evidence>
<sequence length="348" mass="37784">MTEHDSKMEQFPTPPNTIQPNKSELESSNQDESSSATVKVALAAAATAALVASPSANASIGGILDDLVNKFVSKFKPLITDVMGSFADILNTGQKESSSKVIQANIQGMDSIIHSLQKIEEEKLKRAAAPPPDYCQSDAIGIASKKADQSAKEMFTRISSDSISSYSNSEARGLGRTKISGLTERFSSNNQQIGLAHIANSSKLSTEEERSNAIASVELLTAGVADTIRLNSSDALSDNRLNRINYINQSSKAISLELARSAFYGSIADRSANGGQHSKLELYQMEIDRTYGSKEWRDSLNEYVDPTPLLIELAKLQALNNRITLDQLTKTEQQNLLISSQLINRLRG</sequence>
<comment type="caution">
    <text evidence="2">The sequence shown here is derived from an EMBL/GenBank/DDBJ whole genome shotgun (WGS) entry which is preliminary data.</text>
</comment>
<protein>
    <submittedName>
        <fullName evidence="2">Uncharacterized protein</fullName>
    </submittedName>
</protein>
<dbReference type="Proteomes" id="UP000323819">
    <property type="component" value="Unassembled WGS sequence"/>
</dbReference>
<organism evidence="2 3">
    <name type="scientific">Vibrio cholerae</name>
    <dbReference type="NCBI Taxonomy" id="666"/>
    <lineage>
        <taxon>Bacteria</taxon>
        <taxon>Pseudomonadati</taxon>
        <taxon>Pseudomonadota</taxon>
        <taxon>Gammaproteobacteria</taxon>
        <taxon>Vibrionales</taxon>
        <taxon>Vibrionaceae</taxon>
        <taxon>Vibrio</taxon>
    </lineage>
</organism>
<dbReference type="AlphaFoldDB" id="A0ABD7ST66"/>
<gene>
    <name evidence="2" type="ORF">FXF03_01755</name>
</gene>
<feature type="region of interest" description="Disordered" evidence="1">
    <location>
        <begin position="1"/>
        <end position="33"/>
    </location>
</feature>
<dbReference type="EMBL" id="VSIJ01000005">
    <property type="protein sequence ID" value="TXX67324.1"/>
    <property type="molecule type" value="Genomic_DNA"/>
</dbReference>